<evidence type="ECO:0000313" key="1">
    <source>
        <dbReference type="EMBL" id="MCI93699.1"/>
    </source>
</evidence>
<comment type="caution">
    <text evidence="1">The sequence shown here is derived from an EMBL/GenBank/DDBJ whole genome shotgun (WGS) entry which is preliminary data.</text>
</comment>
<organism evidence="1 2">
    <name type="scientific">Trifolium medium</name>
    <dbReference type="NCBI Taxonomy" id="97028"/>
    <lineage>
        <taxon>Eukaryota</taxon>
        <taxon>Viridiplantae</taxon>
        <taxon>Streptophyta</taxon>
        <taxon>Embryophyta</taxon>
        <taxon>Tracheophyta</taxon>
        <taxon>Spermatophyta</taxon>
        <taxon>Magnoliopsida</taxon>
        <taxon>eudicotyledons</taxon>
        <taxon>Gunneridae</taxon>
        <taxon>Pentapetalae</taxon>
        <taxon>rosids</taxon>
        <taxon>fabids</taxon>
        <taxon>Fabales</taxon>
        <taxon>Fabaceae</taxon>
        <taxon>Papilionoideae</taxon>
        <taxon>50 kb inversion clade</taxon>
        <taxon>NPAAA clade</taxon>
        <taxon>Hologalegina</taxon>
        <taxon>IRL clade</taxon>
        <taxon>Trifolieae</taxon>
        <taxon>Trifolium</taxon>
    </lineage>
</organism>
<name>A0A392W1R4_9FABA</name>
<proteinExistence type="predicted"/>
<protein>
    <submittedName>
        <fullName evidence="1">Uncharacterized protein</fullName>
    </submittedName>
</protein>
<dbReference type="EMBL" id="LXQA011336361">
    <property type="protein sequence ID" value="MCI93699.1"/>
    <property type="molecule type" value="Genomic_DNA"/>
</dbReference>
<keyword evidence="2" id="KW-1185">Reference proteome</keyword>
<evidence type="ECO:0000313" key="2">
    <source>
        <dbReference type="Proteomes" id="UP000265520"/>
    </source>
</evidence>
<reference evidence="1 2" key="1">
    <citation type="journal article" date="2018" name="Front. Plant Sci.">
        <title>Red Clover (Trifolium pratense) and Zigzag Clover (T. medium) - A Picture of Genomic Similarities and Differences.</title>
        <authorList>
            <person name="Dluhosova J."/>
            <person name="Istvanek J."/>
            <person name="Nedelnik J."/>
            <person name="Repkova J."/>
        </authorList>
    </citation>
    <scope>NUCLEOTIDE SEQUENCE [LARGE SCALE GENOMIC DNA]</scope>
    <source>
        <strain evidence="2">cv. 10/8</strain>
        <tissue evidence="1">Leaf</tissue>
    </source>
</reference>
<dbReference type="AlphaFoldDB" id="A0A392W1R4"/>
<feature type="non-terminal residue" evidence="1">
    <location>
        <position position="28"/>
    </location>
</feature>
<accession>A0A392W1R4</accession>
<dbReference type="Proteomes" id="UP000265520">
    <property type="component" value="Unassembled WGS sequence"/>
</dbReference>
<sequence length="28" mass="3193">MEFNCANYSEDAAAPVRHTIEPWCLPRA</sequence>